<sequence>MMGDDRLSDHPKSTEFLDIYLEDNLQPSPGVPSREPSSHPESPGPCREQTWAFDPPDSKGQDAPRGPDTEPVHLESCSSQGEHRQRTTPPGSPGASHPLGSPQQSQSTSAQVMFWAGILQAQMCVLDLEEELEKTEGLRAELRCCLPTAPADLPRFPSSPVSPPDSGPQPRSPPMEEDSREDISRPEGESQGWLREGMPGSSPEWGAEEESLFFDNPLFLESPGSETSASGEHVSWRFPDTLVDGRTEPEHPQTQEPPLPGGYVPWKLGSEPDLGDGTDDSSGHTAPPVPVPIYKVHSLSWATEGITEGSPAALPGQVESENSSRDVVDLAPSAASCVDRALAWESGHFGSGPSPATHPVQPWAMACPEGWQTEEASSWPQVPLSSQDTGESDAEHLQDSATCALVPGPWGSPASSPELSSPESESRGPGPWPSPVSSQEGSPQLPCHHSGSIVPKRTLSASHLSLLETDGAEPSSVEKEKAREAPSSEEEVKSEDTVRTAEARAVQLDIHSTSTEGLPENPMPQVQSPEEGQRPQAGDKLANGVRTDKVAWNLASRLYHLEGFRKSEVAAYLQKNNDFSRAVAEEYLSFFQFGGQSLDRALRGFLQALVLSGETQERERILYQFSKRFHHCNPGVFSSVDSVHTLTCAIMLLNTDLHGQNIGKSMSCQEFITNLNGLRDGGNFSKELLKALYWSIRSEKLEWAVDEENAARPEKARPSAPAGKMSSPLLQLAQDPTVPTYKQGILARKMHHDADGKKTPWGKRGWKMFHTLLRGMVLYFLKAEDHCPEGESLVGQMVDEPVGVHHSLATPATHYTKKPHVFQLRTADWRLYLFQAPTAKEMSSWIVRINLAAATHSAPPFPAAVGSQRRFVRPILPMGPAQSSLEEQHRSHESCLDAASDDLLDLQRSLPERRGRSRDLEEYRLRKEYLEYEKTRYETYVQLLVARLHCPTEDLDPWEEQLGREAGGTREPKPSLKKSHSSPSLHQDEAPTTAKVKRNISERRTYRKIIPKRNRNQL</sequence>
<protein>
    <recommendedName>
        <fullName evidence="8">PH and SEC7 domain-containing protein 4</fullName>
    </recommendedName>
    <alternativeName>
        <fullName evidence="9">Exchange factor for ADP-ribosylation factor guanine nucleotide factor 6 B</fullName>
    </alternativeName>
    <alternativeName>
        <fullName evidence="10">Pleckstrin homology and SEC7 domain-containing protein 4</fullName>
    </alternativeName>
</protein>
<dbReference type="PRINTS" id="PR00683">
    <property type="entry name" value="SPECTRINPH"/>
</dbReference>
<feature type="region of interest" description="Disordered" evidence="11">
    <location>
        <begin position="149"/>
        <end position="208"/>
    </location>
</feature>
<dbReference type="FunCoup" id="A0A2Y9RUK7">
    <property type="interactions" value="254"/>
</dbReference>
<feature type="compositionally biased region" description="Low complexity" evidence="11">
    <location>
        <begin position="32"/>
        <end position="45"/>
    </location>
</feature>
<dbReference type="FunFam" id="1.10.1000.11:FF:000004">
    <property type="entry name" value="PH and SEC7 domain-containing protein 2"/>
    <property type="match status" value="1"/>
</dbReference>
<evidence type="ECO:0000256" key="7">
    <source>
        <dbReference type="ARBA" id="ARBA00059899"/>
    </source>
</evidence>
<dbReference type="SUPFAM" id="SSF50729">
    <property type="entry name" value="PH domain-like"/>
    <property type="match status" value="1"/>
</dbReference>
<dbReference type="InterPro" id="IPR023394">
    <property type="entry name" value="Sec7_C_sf"/>
</dbReference>
<accession>A0A2Y9RUK7</accession>
<dbReference type="AlphaFoldDB" id="A0A2Y9RUK7"/>
<dbReference type="SMART" id="SM00222">
    <property type="entry name" value="Sec7"/>
    <property type="match status" value="1"/>
</dbReference>
<feature type="compositionally biased region" description="Basic and acidic residues" evidence="11">
    <location>
        <begin position="1"/>
        <end position="15"/>
    </location>
</feature>
<dbReference type="Gene3D" id="1.10.1000.11">
    <property type="entry name" value="Arf Nucleotide-binding Site Opener,domain 2"/>
    <property type="match status" value="1"/>
</dbReference>
<dbReference type="GO" id="GO:0032587">
    <property type="term" value="C:ruffle membrane"/>
    <property type="evidence" value="ECO:0007669"/>
    <property type="project" value="UniProtKB-SubCell"/>
</dbReference>
<evidence type="ECO:0000259" key="12">
    <source>
        <dbReference type="PROSITE" id="PS50003"/>
    </source>
</evidence>
<keyword evidence="4" id="KW-0446">Lipid-binding</keyword>
<feature type="region of interest" description="Disordered" evidence="11">
    <location>
        <begin position="467"/>
        <end position="543"/>
    </location>
</feature>
<keyword evidence="2" id="KW-1003">Cell membrane</keyword>
<dbReference type="GO" id="GO:0005085">
    <property type="term" value="F:guanyl-nucleotide exchange factor activity"/>
    <property type="evidence" value="ECO:0007669"/>
    <property type="project" value="UniProtKB-KW"/>
</dbReference>
<dbReference type="InterPro" id="IPR001849">
    <property type="entry name" value="PH_domain"/>
</dbReference>
<feature type="region of interest" description="Disordered" evidence="11">
    <location>
        <begin position="371"/>
        <end position="453"/>
    </location>
</feature>
<keyword evidence="14" id="KW-1185">Reference proteome</keyword>
<dbReference type="CTD" id="23550"/>
<proteinExistence type="predicted"/>
<evidence type="ECO:0000256" key="5">
    <source>
        <dbReference type="ARBA" id="ARBA00023136"/>
    </source>
</evidence>
<feature type="compositionally biased region" description="Basic and acidic residues" evidence="11">
    <location>
        <begin position="56"/>
        <end position="73"/>
    </location>
</feature>
<feature type="compositionally biased region" description="Basic and acidic residues" evidence="11">
    <location>
        <begin position="476"/>
        <end position="502"/>
    </location>
</feature>
<dbReference type="Gene3D" id="2.30.29.30">
    <property type="entry name" value="Pleckstrin-homology domain (PH domain)/Phosphotyrosine-binding domain (PTB)"/>
    <property type="match status" value="1"/>
</dbReference>
<feature type="domain" description="SEC7" evidence="13">
    <location>
        <begin position="527"/>
        <end position="699"/>
    </location>
</feature>
<evidence type="ECO:0000256" key="6">
    <source>
        <dbReference type="ARBA" id="ARBA00023273"/>
    </source>
</evidence>
<dbReference type="PROSITE" id="PS50190">
    <property type="entry name" value="SEC7"/>
    <property type="match status" value="1"/>
</dbReference>
<feature type="region of interest" description="Disordered" evidence="11">
    <location>
        <begin position="964"/>
        <end position="1018"/>
    </location>
</feature>
<feature type="compositionally biased region" description="Basic and acidic residues" evidence="11">
    <location>
        <begin position="964"/>
        <end position="974"/>
    </location>
</feature>
<keyword evidence="3" id="KW-0344">Guanine-nucleotide releasing factor</keyword>
<dbReference type="PANTHER" id="PTHR10663">
    <property type="entry name" value="GUANYL-NUCLEOTIDE EXCHANGE FACTOR"/>
    <property type="match status" value="1"/>
</dbReference>
<evidence type="ECO:0000259" key="13">
    <source>
        <dbReference type="PROSITE" id="PS50190"/>
    </source>
</evidence>
<evidence type="ECO:0000256" key="4">
    <source>
        <dbReference type="ARBA" id="ARBA00023121"/>
    </source>
</evidence>
<feature type="compositionally biased region" description="Basic residues" evidence="11">
    <location>
        <begin position="1005"/>
        <end position="1018"/>
    </location>
</feature>
<dbReference type="FunFam" id="2.30.29.30:FF:000267">
    <property type="entry name" value="PH and SEC7 domain-containing protein 4"/>
    <property type="match status" value="1"/>
</dbReference>
<evidence type="ECO:0000256" key="2">
    <source>
        <dbReference type="ARBA" id="ARBA00022475"/>
    </source>
</evidence>
<gene>
    <name evidence="15" type="primary">PSD4</name>
</gene>
<dbReference type="CDD" id="cd00171">
    <property type="entry name" value="Sec7"/>
    <property type="match status" value="1"/>
</dbReference>
<reference evidence="15" key="1">
    <citation type="submission" date="2025-08" db="UniProtKB">
        <authorList>
            <consortium name="RefSeq"/>
        </authorList>
    </citation>
    <scope>IDENTIFICATION</scope>
</reference>
<feature type="compositionally biased region" description="Low complexity" evidence="11">
    <location>
        <begin position="411"/>
        <end position="429"/>
    </location>
</feature>
<evidence type="ECO:0000256" key="1">
    <source>
        <dbReference type="ARBA" id="ARBA00004632"/>
    </source>
</evidence>
<dbReference type="PROSITE" id="PS50003">
    <property type="entry name" value="PH_DOMAIN"/>
    <property type="match status" value="1"/>
</dbReference>
<dbReference type="Pfam" id="PF15410">
    <property type="entry name" value="PH_9"/>
    <property type="match status" value="1"/>
</dbReference>
<feature type="region of interest" description="Disordered" evidence="11">
    <location>
        <begin position="242"/>
        <end position="289"/>
    </location>
</feature>
<dbReference type="GeneID" id="101341193"/>
<comment type="subcellular location">
    <subcellularLocation>
        <location evidence="1">Cell projection</location>
        <location evidence="1">Ruffle membrane</location>
    </subcellularLocation>
</comment>
<dbReference type="SUPFAM" id="SSF48425">
    <property type="entry name" value="Sec7 domain"/>
    <property type="match status" value="1"/>
</dbReference>
<dbReference type="Proteomes" id="UP000248480">
    <property type="component" value="Unplaced"/>
</dbReference>
<dbReference type="RefSeq" id="XP_023598585.1">
    <property type="nucleotide sequence ID" value="XM_023742817.1"/>
</dbReference>
<comment type="function">
    <text evidence="7">Guanine nucleotide exchange factor for ARF6 and ARL14/ARF7. Through ARL14 activation, controls the movement of MHC class II-containing vesicles along the actin cytoskeleton in dendritic cells. Involved in membrane recycling. Interacts with several phosphatidylinositol phosphate species, including phosphatidylinositol 3,4-bisphosphate, phosphatidylinositol 3,5-bisphosphate and phosphatidylinositol 4,5-bisphosphate.</text>
</comment>
<dbReference type="Pfam" id="PF01369">
    <property type="entry name" value="Sec7"/>
    <property type="match status" value="1"/>
</dbReference>
<keyword evidence="6" id="KW-0966">Cell projection</keyword>
<dbReference type="InterPro" id="IPR001605">
    <property type="entry name" value="PH_dom-spectrin-type"/>
</dbReference>
<evidence type="ECO:0000256" key="10">
    <source>
        <dbReference type="ARBA" id="ARBA00081986"/>
    </source>
</evidence>
<feature type="compositionally biased region" description="Polar residues" evidence="11">
    <location>
        <begin position="374"/>
        <end position="389"/>
    </location>
</feature>
<name>A0A2Y9RUK7_TRIMA</name>
<evidence type="ECO:0000256" key="11">
    <source>
        <dbReference type="SAM" id="MobiDB-lite"/>
    </source>
</evidence>
<dbReference type="InterPro" id="IPR000904">
    <property type="entry name" value="Sec7_dom"/>
</dbReference>
<evidence type="ECO:0000313" key="15">
    <source>
        <dbReference type="RefSeq" id="XP_023598585.1"/>
    </source>
</evidence>
<keyword evidence="5" id="KW-0472">Membrane</keyword>
<feature type="region of interest" description="Disordered" evidence="11">
    <location>
        <begin position="1"/>
        <end position="109"/>
    </location>
</feature>
<feature type="compositionally biased region" description="Basic and acidic residues" evidence="11">
    <location>
        <begin position="243"/>
        <end position="253"/>
    </location>
</feature>
<dbReference type="InterPro" id="IPR035999">
    <property type="entry name" value="Sec7_dom_sf"/>
</dbReference>
<dbReference type="GO" id="GO:0005543">
    <property type="term" value="F:phospholipid binding"/>
    <property type="evidence" value="ECO:0007669"/>
    <property type="project" value="InterPro"/>
</dbReference>
<dbReference type="PANTHER" id="PTHR10663:SF338">
    <property type="entry name" value="PH AND SEC7 DOMAIN-CONTAINING PROTEIN 4"/>
    <property type="match status" value="1"/>
</dbReference>
<evidence type="ECO:0000256" key="9">
    <source>
        <dbReference type="ARBA" id="ARBA00076132"/>
    </source>
</evidence>
<feature type="compositionally biased region" description="Pro residues" evidence="11">
    <location>
        <begin position="160"/>
        <end position="173"/>
    </location>
</feature>
<dbReference type="CDD" id="cd13295">
    <property type="entry name" value="PH_EFA6"/>
    <property type="match status" value="1"/>
</dbReference>
<evidence type="ECO:0000256" key="8">
    <source>
        <dbReference type="ARBA" id="ARBA00074922"/>
    </source>
</evidence>
<dbReference type="InParanoid" id="A0A2Y9RUK7"/>
<dbReference type="KEGG" id="tmu:101341193"/>
<dbReference type="InterPro" id="IPR041681">
    <property type="entry name" value="PH_9"/>
</dbReference>
<feature type="domain" description="PH" evidence="12">
    <location>
        <begin position="739"/>
        <end position="854"/>
    </location>
</feature>
<organism evidence="14 15">
    <name type="scientific">Trichechus manatus latirostris</name>
    <name type="common">Florida manatee</name>
    <dbReference type="NCBI Taxonomy" id="127582"/>
    <lineage>
        <taxon>Eukaryota</taxon>
        <taxon>Metazoa</taxon>
        <taxon>Chordata</taxon>
        <taxon>Craniata</taxon>
        <taxon>Vertebrata</taxon>
        <taxon>Euteleostomi</taxon>
        <taxon>Mammalia</taxon>
        <taxon>Eutheria</taxon>
        <taxon>Afrotheria</taxon>
        <taxon>Sirenia</taxon>
        <taxon>Trichechidae</taxon>
        <taxon>Trichechus</taxon>
    </lineage>
</organism>
<dbReference type="GO" id="GO:0032012">
    <property type="term" value="P:regulation of ARF protein signal transduction"/>
    <property type="evidence" value="ECO:0007669"/>
    <property type="project" value="InterPro"/>
</dbReference>
<evidence type="ECO:0000313" key="14">
    <source>
        <dbReference type="Proteomes" id="UP000248480"/>
    </source>
</evidence>
<dbReference type="STRING" id="127582.A0A2Y9RUK7"/>
<evidence type="ECO:0000256" key="3">
    <source>
        <dbReference type="ARBA" id="ARBA00022658"/>
    </source>
</evidence>
<dbReference type="SMART" id="SM00233">
    <property type="entry name" value="PH"/>
    <property type="match status" value="1"/>
</dbReference>
<dbReference type="InterPro" id="IPR011993">
    <property type="entry name" value="PH-like_dom_sf"/>
</dbReference>